<keyword evidence="1" id="KW-0238">DNA-binding</keyword>
<evidence type="ECO:0000313" key="4">
    <source>
        <dbReference type="EMBL" id="KAB0405058.1"/>
    </source>
</evidence>
<evidence type="ECO:0000256" key="1">
    <source>
        <dbReference type="PROSITE-ProRule" id="PRU00267"/>
    </source>
</evidence>
<organism evidence="4 5">
    <name type="scientific">Balaenoptera physalus</name>
    <name type="common">Fin whale</name>
    <name type="synonym">Balaena physalus</name>
    <dbReference type="NCBI Taxonomy" id="9770"/>
    <lineage>
        <taxon>Eukaryota</taxon>
        <taxon>Metazoa</taxon>
        <taxon>Chordata</taxon>
        <taxon>Craniata</taxon>
        <taxon>Vertebrata</taxon>
        <taxon>Euteleostomi</taxon>
        <taxon>Mammalia</taxon>
        <taxon>Eutheria</taxon>
        <taxon>Laurasiatheria</taxon>
        <taxon>Artiodactyla</taxon>
        <taxon>Whippomorpha</taxon>
        <taxon>Cetacea</taxon>
        <taxon>Mysticeti</taxon>
        <taxon>Balaenopteridae</taxon>
        <taxon>Balaenoptera</taxon>
    </lineage>
</organism>
<dbReference type="Proteomes" id="UP000437017">
    <property type="component" value="Unassembled WGS sequence"/>
</dbReference>
<dbReference type="OrthoDB" id="10334784at2759"/>
<dbReference type="PROSITE" id="PS50118">
    <property type="entry name" value="HMG_BOX_2"/>
    <property type="match status" value="1"/>
</dbReference>
<feature type="compositionally biased region" description="Basic and acidic residues" evidence="2">
    <location>
        <begin position="1"/>
        <end position="10"/>
    </location>
</feature>
<feature type="region of interest" description="Disordered" evidence="2">
    <location>
        <begin position="1"/>
        <end position="24"/>
    </location>
</feature>
<keyword evidence="1" id="KW-0539">Nucleus</keyword>
<dbReference type="GO" id="GO:0003677">
    <property type="term" value="F:DNA binding"/>
    <property type="evidence" value="ECO:0007669"/>
    <property type="project" value="UniProtKB-UniRule"/>
</dbReference>
<name>A0A6A1QAD4_BALPH</name>
<dbReference type="EMBL" id="SGJD01000469">
    <property type="protein sequence ID" value="KAB0405058.1"/>
    <property type="molecule type" value="Genomic_DNA"/>
</dbReference>
<evidence type="ECO:0000313" key="5">
    <source>
        <dbReference type="Proteomes" id="UP000437017"/>
    </source>
</evidence>
<dbReference type="SUPFAM" id="SSF47095">
    <property type="entry name" value="HMG-box"/>
    <property type="match status" value="1"/>
</dbReference>
<sequence>MFRAKEDEGRWSPFRSTKVNTLAYPPGILQKKLGELWSEQSAKDKQSHEQKAAKLKKKYEKDIATHRAKDKNEVGKKGPGRPTGSKKNEPEDEEEEDEDEE</sequence>
<dbReference type="AlphaFoldDB" id="A0A6A1QAD4"/>
<evidence type="ECO:0000259" key="3">
    <source>
        <dbReference type="PROSITE" id="PS50118"/>
    </source>
</evidence>
<proteinExistence type="predicted"/>
<protein>
    <recommendedName>
        <fullName evidence="3">HMG box domain-containing protein</fullName>
    </recommendedName>
</protein>
<reference evidence="4 5" key="1">
    <citation type="journal article" date="2019" name="PLoS ONE">
        <title>Genomic analyses reveal an absence of contemporary introgressive admixture between fin whales and blue whales, despite known hybrids.</title>
        <authorList>
            <person name="Westbury M.V."/>
            <person name="Petersen B."/>
            <person name="Lorenzen E.D."/>
        </authorList>
    </citation>
    <scope>NUCLEOTIDE SEQUENCE [LARGE SCALE GENOMIC DNA]</scope>
    <source>
        <strain evidence="4">FinWhale-01</strain>
    </source>
</reference>
<comment type="caution">
    <text evidence="4">The sequence shown here is derived from an EMBL/GenBank/DDBJ whole genome shotgun (WGS) entry which is preliminary data.</text>
</comment>
<feature type="region of interest" description="Disordered" evidence="2">
    <location>
        <begin position="38"/>
        <end position="101"/>
    </location>
</feature>
<dbReference type="Pfam" id="PF00505">
    <property type="entry name" value="HMG_box"/>
    <property type="match status" value="1"/>
</dbReference>
<evidence type="ECO:0000256" key="2">
    <source>
        <dbReference type="SAM" id="MobiDB-lite"/>
    </source>
</evidence>
<dbReference type="Gene3D" id="1.10.30.10">
    <property type="entry name" value="High mobility group box domain"/>
    <property type="match status" value="1"/>
</dbReference>
<feature type="compositionally biased region" description="Basic and acidic residues" evidence="2">
    <location>
        <begin position="41"/>
        <end position="52"/>
    </location>
</feature>
<feature type="domain" description="HMG box" evidence="3">
    <location>
        <begin position="29"/>
        <end position="67"/>
    </location>
</feature>
<gene>
    <name evidence="4" type="ORF">E2I00_006844</name>
</gene>
<feature type="compositionally biased region" description="Basic and acidic residues" evidence="2">
    <location>
        <begin position="59"/>
        <end position="76"/>
    </location>
</feature>
<feature type="compositionally biased region" description="Acidic residues" evidence="2">
    <location>
        <begin position="90"/>
        <end position="101"/>
    </location>
</feature>
<dbReference type="PRINTS" id="PR00886">
    <property type="entry name" value="HIGHMOBLTY12"/>
</dbReference>
<keyword evidence="5" id="KW-1185">Reference proteome</keyword>
<dbReference type="GO" id="GO:0005634">
    <property type="term" value="C:nucleus"/>
    <property type="evidence" value="ECO:0007669"/>
    <property type="project" value="UniProtKB-UniRule"/>
</dbReference>
<accession>A0A6A1QAD4</accession>
<dbReference type="InterPro" id="IPR036910">
    <property type="entry name" value="HMG_box_dom_sf"/>
</dbReference>
<feature type="DNA-binding region" description="HMG box" evidence="1">
    <location>
        <begin position="29"/>
        <end position="67"/>
    </location>
</feature>
<dbReference type="InterPro" id="IPR009071">
    <property type="entry name" value="HMG_box_dom"/>
</dbReference>